<dbReference type="Proteomes" id="UP000515312">
    <property type="component" value="Chromosome"/>
</dbReference>
<protein>
    <submittedName>
        <fullName evidence="2">Uncharacterized protein</fullName>
    </submittedName>
</protein>
<keyword evidence="3" id="KW-1185">Reference proteome</keyword>
<sequence length="85" mass="9418">MPVSVGQAVVPRRLPLSNRALVLSWICFLATFFGASAITLSLSLILQVNAVSPAYWWLAATLLILWFATLINMYRLTIAAILVER</sequence>
<organism evidence="2 3">
    <name type="scientific">Alloacidobacterium dinghuense</name>
    <dbReference type="NCBI Taxonomy" id="2763107"/>
    <lineage>
        <taxon>Bacteria</taxon>
        <taxon>Pseudomonadati</taxon>
        <taxon>Acidobacteriota</taxon>
        <taxon>Terriglobia</taxon>
        <taxon>Terriglobales</taxon>
        <taxon>Acidobacteriaceae</taxon>
        <taxon>Alloacidobacterium</taxon>
    </lineage>
</organism>
<dbReference type="EMBL" id="CP060394">
    <property type="protein sequence ID" value="QNI32650.1"/>
    <property type="molecule type" value="Genomic_DNA"/>
</dbReference>
<reference evidence="2 3" key="1">
    <citation type="submission" date="2020-08" db="EMBL/GenBank/DDBJ databases">
        <title>Edaphobacter telluris sp. nov. and Acidobacterium dinghuensis sp. nov., two acidobacteria isolated from forest soil.</title>
        <authorList>
            <person name="Fu J."/>
            <person name="Qiu L."/>
        </authorList>
    </citation>
    <scope>NUCLEOTIDE SEQUENCE [LARGE SCALE GENOMIC DNA]</scope>
    <source>
        <strain evidence="2">4Y35</strain>
    </source>
</reference>
<dbReference type="AlphaFoldDB" id="A0A7G8BJD0"/>
<evidence type="ECO:0000313" key="3">
    <source>
        <dbReference type="Proteomes" id="UP000515312"/>
    </source>
</evidence>
<dbReference type="RefSeq" id="WP_186743604.1">
    <property type="nucleotide sequence ID" value="NZ_CP060394.1"/>
</dbReference>
<proteinExistence type="predicted"/>
<keyword evidence="1" id="KW-1133">Transmembrane helix</keyword>
<evidence type="ECO:0000313" key="2">
    <source>
        <dbReference type="EMBL" id="QNI32650.1"/>
    </source>
</evidence>
<accession>A0A7G8BJD0</accession>
<name>A0A7G8BJD0_9BACT</name>
<keyword evidence="1" id="KW-0472">Membrane</keyword>
<evidence type="ECO:0000256" key="1">
    <source>
        <dbReference type="SAM" id="Phobius"/>
    </source>
</evidence>
<feature type="transmembrane region" description="Helical" evidence="1">
    <location>
        <begin position="54"/>
        <end position="83"/>
    </location>
</feature>
<gene>
    <name evidence="2" type="ORF">H7849_01115</name>
</gene>
<dbReference type="KEGG" id="adin:H7849_01115"/>
<feature type="transmembrane region" description="Helical" evidence="1">
    <location>
        <begin position="21"/>
        <end position="48"/>
    </location>
</feature>
<keyword evidence="1" id="KW-0812">Transmembrane</keyword>